<evidence type="ECO:0000313" key="1">
    <source>
        <dbReference type="EMBL" id="MFC5356540.1"/>
    </source>
</evidence>
<organism evidence="1 2">
    <name type="scientific">Azospirillum himalayense</name>
    <dbReference type="NCBI Taxonomy" id="654847"/>
    <lineage>
        <taxon>Bacteria</taxon>
        <taxon>Pseudomonadati</taxon>
        <taxon>Pseudomonadota</taxon>
        <taxon>Alphaproteobacteria</taxon>
        <taxon>Rhodospirillales</taxon>
        <taxon>Azospirillaceae</taxon>
        <taxon>Azospirillum</taxon>
    </lineage>
</organism>
<sequence length="143" mass="15629">MPPRSRLIRSIAAPSIITIPLACPHTPRAEEPGAAFIAFQRWLHAADMAANDAATHEICGWGVIDLRTPFLARAIRRGVDATAWDDLAKRYDDASRERRYVEAMLTAHGANAPVQRIGGIHATGGCTDALRERVERQTAHDAP</sequence>
<evidence type="ECO:0000313" key="2">
    <source>
        <dbReference type="Proteomes" id="UP001596166"/>
    </source>
</evidence>
<name>A0ABW0G7E4_9PROT</name>
<reference evidence="2" key="1">
    <citation type="journal article" date="2019" name="Int. J. Syst. Evol. Microbiol.">
        <title>The Global Catalogue of Microorganisms (GCM) 10K type strain sequencing project: providing services to taxonomists for standard genome sequencing and annotation.</title>
        <authorList>
            <consortium name="The Broad Institute Genomics Platform"/>
            <consortium name="The Broad Institute Genome Sequencing Center for Infectious Disease"/>
            <person name="Wu L."/>
            <person name="Ma J."/>
        </authorList>
    </citation>
    <scope>NUCLEOTIDE SEQUENCE [LARGE SCALE GENOMIC DNA]</scope>
    <source>
        <strain evidence="2">CCUG 58760</strain>
    </source>
</reference>
<keyword evidence="2" id="KW-1185">Reference proteome</keyword>
<proteinExistence type="predicted"/>
<dbReference type="EMBL" id="JBHSLC010000031">
    <property type="protein sequence ID" value="MFC5356540.1"/>
    <property type="molecule type" value="Genomic_DNA"/>
</dbReference>
<gene>
    <name evidence="1" type="ORF">ACFPMG_16130</name>
</gene>
<comment type="caution">
    <text evidence="1">The sequence shown here is derived from an EMBL/GenBank/DDBJ whole genome shotgun (WGS) entry which is preliminary data.</text>
</comment>
<dbReference type="RefSeq" id="WP_376996152.1">
    <property type="nucleotide sequence ID" value="NZ_JBHSLC010000031.1"/>
</dbReference>
<protein>
    <submittedName>
        <fullName evidence="1">Uncharacterized protein</fullName>
    </submittedName>
</protein>
<accession>A0ABW0G7E4</accession>
<dbReference type="Proteomes" id="UP001596166">
    <property type="component" value="Unassembled WGS sequence"/>
</dbReference>